<gene>
    <name evidence="2" type="ORF">AVDCRST_MAG85-1554</name>
</gene>
<evidence type="ECO:0000256" key="1">
    <source>
        <dbReference type="SAM" id="MobiDB-lite"/>
    </source>
</evidence>
<feature type="non-terminal residue" evidence="2">
    <location>
        <position position="1"/>
    </location>
</feature>
<protein>
    <submittedName>
        <fullName evidence="2">Uncharacterized protein</fullName>
    </submittedName>
</protein>
<proteinExistence type="predicted"/>
<dbReference type="AlphaFoldDB" id="A0A6J4SMX6"/>
<feature type="non-terminal residue" evidence="2">
    <location>
        <position position="61"/>
    </location>
</feature>
<dbReference type="EMBL" id="CADCVT010000172">
    <property type="protein sequence ID" value="CAA9497384.1"/>
    <property type="molecule type" value="Genomic_DNA"/>
</dbReference>
<reference evidence="2" key="1">
    <citation type="submission" date="2020-02" db="EMBL/GenBank/DDBJ databases">
        <authorList>
            <person name="Meier V. D."/>
        </authorList>
    </citation>
    <scope>NUCLEOTIDE SEQUENCE</scope>
    <source>
        <strain evidence="2">AVDCRST_MAG85</strain>
    </source>
</reference>
<feature type="compositionally biased region" description="Low complexity" evidence="1">
    <location>
        <begin position="30"/>
        <end position="46"/>
    </location>
</feature>
<organism evidence="2">
    <name type="scientific">uncultured Solirubrobacteraceae bacterium</name>
    <dbReference type="NCBI Taxonomy" id="1162706"/>
    <lineage>
        <taxon>Bacteria</taxon>
        <taxon>Bacillati</taxon>
        <taxon>Actinomycetota</taxon>
        <taxon>Thermoleophilia</taxon>
        <taxon>Solirubrobacterales</taxon>
        <taxon>Solirubrobacteraceae</taxon>
        <taxon>environmental samples</taxon>
    </lineage>
</organism>
<evidence type="ECO:0000313" key="2">
    <source>
        <dbReference type="EMBL" id="CAA9497384.1"/>
    </source>
</evidence>
<feature type="region of interest" description="Disordered" evidence="1">
    <location>
        <begin position="19"/>
        <end position="61"/>
    </location>
</feature>
<sequence>CGGLPGRSSAWRAPRAWPLPACSSRGDGRASPTSSPTSCASGCTSAWPRWARSPPTTRPRP</sequence>
<name>A0A6J4SMX6_9ACTN</name>
<accession>A0A6J4SMX6</accession>